<comment type="caution">
    <text evidence="3">The sequence shown here is derived from an EMBL/GenBank/DDBJ whole genome shotgun (WGS) entry which is preliminary data.</text>
</comment>
<feature type="region of interest" description="Disordered" evidence="1">
    <location>
        <begin position="1"/>
        <end position="34"/>
    </location>
</feature>
<protein>
    <submittedName>
        <fullName evidence="3">Uncharacterized protein</fullName>
    </submittedName>
</protein>
<keyword evidence="4" id="KW-1185">Reference proteome</keyword>
<feature type="transmembrane region" description="Helical" evidence="2">
    <location>
        <begin position="132"/>
        <end position="155"/>
    </location>
</feature>
<evidence type="ECO:0000313" key="3">
    <source>
        <dbReference type="EMBL" id="GBM70096.1"/>
    </source>
</evidence>
<proteinExistence type="predicted"/>
<keyword evidence="2" id="KW-0472">Membrane</keyword>
<keyword evidence="2" id="KW-1133">Transmembrane helix</keyword>
<dbReference type="Proteomes" id="UP000499080">
    <property type="component" value="Unassembled WGS sequence"/>
</dbReference>
<reference evidence="3 4" key="1">
    <citation type="journal article" date="2019" name="Sci. Rep.">
        <title>Orb-weaving spider Araneus ventricosus genome elucidates the spidroin gene catalogue.</title>
        <authorList>
            <person name="Kono N."/>
            <person name="Nakamura H."/>
            <person name="Ohtoshi R."/>
            <person name="Moran D.A.P."/>
            <person name="Shinohara A."/>
            <person name="Yoshida Y."/>
            <person name="Fujiwara M."/>
            <person name="Mori M."/>
            <person name="Tomita M."/>
            <person name="Arakawa K."/>
        </authorList>
    </citation>
    <scope>NUCLEOTIDE SEQUENCE [LARGE SCALE GENOMIC DNA]</scope>
</reference>
<organism evidence="3 4">
    <name type="scientific">Araneus ventricosus</name>
    <name type="common">Orbweaver spider</name>
    <name type="synonym">Epeira ventricosa</name>
    <dbReference type="NCBI Taxonomy" id="182803"/>
    <lineage>
        <taxon>Eukaryota</taxon>
        <taxon>Metazoa</taxon>
        <taxon>Ecdysozoa</taxon>
        <taxon>Arthropoda</taxon>
        <taxon>Chelicerata</taxon>
        <taxon>Arachnida</taxon>
        <taxon>Araneae</taxon>
        <taxon>Araneomorphae</taxon>
        <taxon>Entelegynae</taxon>
        <taxon>Araneoidea</taxon>
        <taxon>Araneidae</taxon>
        <taxon>Araneus</taxon>
    </lineage>
</organism>
<keyword evidence="2" id="KW-0812">Transmembrane</keyword>
<evidence type="ECO:0000256" key="2">
    <source>
        <dbReference type="SAM" id="Phobius"/>
    </source>
</evidence>
<feature type="compositionally biased region" description="Low complexity" evidence="1">
    <location>
        <begin position="8"/>
        <end position="20"/>
    </location>
</feature>
<accession>A0A4Y2HYU0</accession>
<feature type="compositionally biased region" description="Basic and acidic residues" evidence="1">
    <location>
        <begin position="21"/>
        <end position="34"/>
    </location>
</feature>
<gene>
    <name evidence="3" type="ORF">AVEN_237202_1</name>
</gene>
<dbReference type="EMBL" id="BGPR01002230">
    <property type="protein sequence ID" value="GBM70096.1"/>
    <property type="molecule type" value="Genomic_DNA"/>
</dbReference>
<name>A0A4Y2HYU0_ARAVE</name>
<dbReference type="AlphaFoldDB" id="A0A4Y2HYU0"/>
<sequence>MMLPTFQNGGSNLLLSSSPHRPGEGRPPGGERHLHHHPAELLEVRRLPHHPLRDQVQAAAAEELDPLRRPRLLQPQEHHRLQPPPQHLVPAAADVAQRGGPHRGGVHLHDGCGPQRWDMSLCSFLCILTIPYITYLGYLKIIVCRAFVTFIYSFMHRVAIRDEG</sequence>
<evidence type="ECO:0000256" key="1">
    <source>
        <dbReference type="SAM" id="MobiDB-lite"/>
    </source>
</evidence>
<evidence type="ECO:0000313" key="4">
    <source>
        <dbReference type="Proteomes" id="UP000499080"/>
    </source>
</evidence>